<dbReference type="AlphaFoldDB" id="A0A1C5AR76"/>
<dbReference type="EMBL" id="FMCU01000023">
    <property type="protein sequence ID" value="SCF47680.1"/>
    <property type="molecule type" value="Genomic_DNA"/>
</dbReference>
<evidence type="ECO:0000313" key="2">
    <source>
        <dbReference type="Proteomes" id="UP000198797"/>
    </source>
</evidence>
<accession>A0A1C5AR76</accession>
<organism evidence="1 2">
    <name type="scientific">Micromonospora matsumotoense</name>
    <dbReference type="NCBI Taxonomy" id="121616"/>
    <lineage>
        <taxon>Bacteria</taxon>
        <taxon>Bacillati</taxon>
        <taxon>Actinomycetota</taxon>
        <taxon>Actinomycetes</taxon>
        <taxon>Micromonosporales</taxon>
        <taxon>Micromonosporaceae</taxon>
        <taxon>Micromonospora</taxon>
    </lineage>
</organism>
<dbReference type="InterPro" id="IPR050900">
    <property type="entry name" value="Transposase_IS3/IS150/IS904"/>
</dbReference>
<dbReference type="SUPFAM" id="SSF53098">
    <property type="entry name" value="Ribonuclease H-like"/>
    <property type="match status" value="1"/>
</dbReference>
<dbReference type="Gene3D" id="3.30.420.10">
    <property type="entry name" value="Ribonuclease H-like superfamily/Ribonuclease H"/>
    <property type="match status" value="1"/>
</dbReference>
<dbReference type="PANTHER" id="PTHR46889:SF4">
    <property type="entry name" value="TRANSPOSASE INSO FOR INSERTION SEQUENCE ELEMENT IS911B-RELATED"/>
    <property type="match status" value="1"/>
</dbReference>
<proteinExistence type="predicted"/>
<protein>
    <submittedName>
        <fullName evidence="1">Integrase core domain-containing protein</fullName>
    </submittedName>
</protein>
<dbReference type="RefSeq" id="WP_091252934.1">
    <property type="nucleotide sequence ID" value="NZ_FMCU01000023.1"/>
</dbReference>
<evidence type="ECO:0000313" key="1">
    <source>
        <dbReference type="EMBL" id="SCF47680.1"/>
    </source>
</evidence>
<dbReference type="InterPro" id="IPR036397">
    <property type="entry name" value="RNaseH_sf"/>
</dbReference>
<sequence length="86" mass="9209">MAADGLCGGEVGGGWLYLAIVIATRRLVGWSITTRRRTSLVIDALNATVAAHGDRAEGVTFHSDRDTQHGSGDFADACSRRWLPPK</sequence>
<dbReference type="GO" id="GO:0015074">
    <property type="term" value="P:DNA integration"/>
    <property type="evidence" value="ECO:0007669"/>
    <property type="project" value="InterPro"/>
</dbReference>
<name>A0A1C5AR76_9ACTN</name>
<dbReference type="STRING" id="121616.GA0070216_12340"/>
<reference evidence="2" key="1">
    <citation type="submission" date="2016-06" db="EMBL/GenBank/DDBJ databases">
        <authorList>
            <person name="Varghese N."/>
            <person name="Submissions Spin"/>
        </authorList>
    </citation>
    <scope>NUCLEOTIDE SEQUENCE [LARGE SCALE GENOMIC DNA]</scope>
    <source>
        <strain evidence="2">DSM 44100</strain>
    </source>
</reference>
<dbReference type="Proteomes" id="UP000198797">
    <property type="component" value="Unassembled WGS sequence"/>
</dbReference>
<dbReference type="InterPro" id="IPR012337">
    <property type="entry name" value="RNaseH-like_sf"/>
</dbReference>
<dbReference type="PANTHER" id="PTHR46889">
    <property type="entry name" value="TRANSPOSASE INSF FOR INSERTION SEQUENCE IS3B-RELATED"/>
    <property type="match status" value="1"/>
</dbReference>
<keyword evidence="2" id="KW-1185">Reference proteome</keyword>
<dbReference type="GO" id="GO:0003676">
    <property type="term" value="F:nucleic acid binding"/>
    <property type="evidence" value="ECO:0007669"/>
    <property type="project" value="InterPro"/>
</dbReference>
<gene>
    <name evidence="1" type="ORF">GA0070216_12340</name>
</gene>